<dbReference type="InterPro" id="IPR001245">
    <property type="entry name" value="Ser-Thr/Tyr_kinase_cat_dom"/>
</dbReference>
<dbReference type="OrthoDB" id="4062651at2759"/>
<dbReference type="EMBL" id="KZ270173">
    <property type="protein sequence ID" value="OZC06213.1"/>
    <property type="molecule type" value="Genomic_DNA"/>
</dbReference>
<dbReference type="InterPro" id="IPR011009">
    <property type="entry name" value="Kinase-like_dom_sf"/>
</dbReference>
<protein>
    <recommendedName>
        <fullName evidence="2">Protein kinase domain-containing protein</fullName>
    </recommendedName>
</protein>
<evidence type="ECO:0000313" key="4">
    <source>
        <dbReference type="Proteomes" id="UP000242913"/>
    </source>
</evidence>
<reference evidence="3 4" key="1">
    <citation type="submission" date="2015-12" db="EMBL/GenBank/DDBJ databases">
        <title>Draft genome of the nematode, Onchocerca flexuosa.</title>
        <authorList>
            <person name="Mitreva M."/>
        </authorList>
    </citation>
    <scope>NUCLEOTIDE SEQUENCE [LARGE SCALE GENOMIC DNA]</scope>
    <source>
        <strain evidence="3">Red Deer</strain>
    </source>
</reference>
<dbReference type="AlphaFoldDB" id="A0A238BLX9"/>
<organism evidence="3 4">
    <name type="scientific">Onchocerca flexuosa</name>
    <dbReference type="NCBI Taxonomy" id="387005"/>
    <lineage>
        <taxon>Eukaryota</taxon>
        <taxon>Metazoa</taxon>
        <taxon>Ecdysozoa</taxon>
        <taxon>Nematoda</taxon>
        <taxon>Chromadorea</taxon>
        <taxon>Rhabditida</taxon>
        <taxon>Spirurina</taxon>
        <taxon>Spiruromorpha</taxon>
        <taxon>Filarioidea</taxon>
        <taxon>Onchocercidae</taxon>
        <taxon>Onchocerca</taxon>
    </lineage>
</organism>
<dbReference type="Gene3D" id="1.10.510.10">
    <property type="entry name" value="Transferase(Phosphotransferase) domain 1"/>
    <property type="match status" value="1"/>
</dbReference>
<name>A0A238BLX9_9BILA</name>
<dbReference type="Gene3D" id="3.30.200.20">
    <property type="entry name" value="Phosphorylase Kinase, domain 1"/>
    <property type="match status" value="1"/>
</dbReference>
<dbReference type="GO" id="GO:0005886">
    <property type="term" value="C:plasma membrane"/>
    <property type="evidence" value="ECO:0007669"/>
    <property type="project" value="TreeGrafter"/>
</dbReference>
<feature type="region of interest" description="Disordered" evidence="1">
    <location>
        <begin position="257"/>
        <end position="283"/>
    </location>
</feature>
<dbReference type="Pfam" id="PF07714">
    <property type="entry name" value="PK_Tyr_Ser-Thr"/>
    <property type="match status" value="1"/>
</dbReference>
<gene>
    <name evidence="3" type="ORF">X798_06800</name>
</gene>
<dbReference type="InterPro" id="IPR020635">
    <property type="entry name" value="Tyr_kinase_cat_dom"/>
</dbReference>
<feature type="domain" description="Protein kinase" evidence="2">
    <location>
        <begin position="1"/>
        <end position="283"/>
    </location>
</feature>
<dbReference type="PROSITE" id="PS50011">
    <property type="entry name" value="PROTEIN_KINASE_DOM"/>
    <property type="match status" value="1"/>
</dbReference>
<dbReference type="PANTHER" id="PTHR24416">
    <property type="entry name" value="TYROSINE-PROTEIN KINASE RECEPTOR"/>
    <property type="match status" value="1"/>
</dbReference>
<dbReference type="PANTHER" id="PTHR24416:SF485">
    <property type="entry name" value="PROTO-ONCOGENE TYROSINE-PROTEIN KINASE RECEPTOR RET"/>
    <property type="match status" value="1"/>
</dbReference>
<evidence type="ECO:0000313" key="3">
    <source>
        <dbReference type="EMBL" id="OZC06213.1"/>
    </source>
</evidence>
<dbReference type="GO" id="GO:0007169">
    <property type="term" value="P:cell surface receptor protein tyrosine kinase signaling pathway"/>
    <property type="evidence" value="ECO:0007669"/>
    <property type="project" value="TreeGrafter"/>
</dbReference>
<evidence type="ECO:0000256" key="1">
    <source>
        <dbReference type="SAM" id="MobiDB-lite"/>
    </source>
</evidence>
<dbReference type="Proteomes" id="UP000242913">
    <property type="component" value="Unassembled WGS sequence"/>
</dbReference>
<proteinExistence type="predicted"/>
<dbReference type="InterPro" id="IPR050122">
    <property type="entry name" value="RTK"/>
</dbReference>
<sequence>MMWAGVVPGEAGQVYSQRQWHNWAVGCGAMTQEDSWPGDLHTQAPEHNYLCPWKTHTQHGKTTSVKSHGLHLSPGPHPPLPSAWLAENASPSELWDLLSEFNLLKQVNHPQVIKLYGACSQDGCWKRLPRAGPTSACPGSPKQPAHVPTALPLGPLLLIVEYAKYGSLRGFLRESRKAGPGYVGSGGSRNSSYLDNLEEQALTMGDLVSFAWQISQGIQYLAEMKVRAAPAPRPLRQRLARGSGVPAVVFSTACPSGLGSQKHPGSRGPQDENLRFWSVPRCL</sequence>
<keyword evidence="4" id="KW-1185">Reference proteome</keyword>
<dbReference type="InterPro" id="IPR000719">
    <property type="entry name" value="Prot_kinase_dom"/>
</dbReference>
<dbReference type="GO" id="GO:0043235">
    <property type="term" value="C:receptor complex"/>
    <property type="evidence" value="ECO:0007669"/>
    <property type="project" value="TreeGrafter"/>
</dbReference>
<accession>A0A238BLX9</accession>
<dbReference type="SUPFAM" id="SSF56112">
    <property type="entry name" value="Protein kinase-like (PK-like)"/>
    <property type="match status" value="1"/>
</dbReference>
<dbReference type="GO" id="GO:0005524">
    <property type="term" value="F:ATP binding"/>
    <property type="evidence" value="ECO:0007669"/>
    <property type="project" value="InterPro"/>
</dbReference>
<evidence type="ECO:0000259" key="2">
    <source>
        <dbReference type="PROSITE" id="PS50011"/>
    </source>
</evidence>
<dbReference type="SMART" id="SM00219">
    <property type="entry name" value="TyrKc"/>
    <property type="match status" value="1"/>
</dbReference>
<dbReference type="GO" id="GO:0004714">
    <property type="term" value="F:transmembrane receptor protein tyrosine kinase activity"/>
    <property type="evidence" value="ECO:0007669"/>
    <property type="project" value="TreeGrafter"/>
</dbReference>